<feature type="compositionally biased region" description="Basic and acidic residues" evidence="1">
    <location>
        <begin position="136"/>
        <end position="152"/>
    </location>
</feature>
<dbReference type="EMBL" id="MN739361">
    <property type="protein sequence ID" value="QHT00931.1"/>
    <property type="molecule type" value="Genomic_DNA"/>
</dbReference>
<sequence>MYDISKHRKKNICPINIQISRPYHTINSISKISPSLPPVTEVWQSPKKSYPETPKPYLGSKKSYDHKKTYWGSKKTYNNKKKYWGSKRVIFKPYRGSKKMIHRKQYWGSKRNFGGSKYKNMYKPYNSKKRVGYRRTNNEKDRNEKWNKKHYDEKSTVVPPIIKMVKNRKKN</sequence>
<evidence type="ECO:0000313" key="2">
    <source>
        <dbReference type="EMBL" id="QHT00931.1"/>
    </source>
</evidence>
<proteinExistence type="predicted"/>
<feature type="region of interest" description="Disordered" evidence="1">
    <location>
        <begin position="118"/>
        <end position="152"/>
    </location>
</feature>
<name>A0A6C0C915_9ZZZZ</name>
<protein>
    <submittedName>
        <fullName evidence="2">Uncharacterized protein</fullName>
    </submittedName>
</protein>
<accession>A0A6C0C915</accession>
<reference evidence="2" key="1">
    <citation type="journal article" date="2020" name="Nature">
        <title>Giant virus diversity and host interactions through global metagenomics.</title>
        <authorList>
            <person name="Schulz F."/>
            <person name="Roux S."/>
            <person name="Paez-Espino D."/>
            <person name="Jungbluth S."/>
            <person name="Walsh D.A."/>
            <person name="Denef V.J."/>
            <person name="McMahon K.D."/>
            <person name="Konstantinidis K.T."/>
            <person name="Eloe-Fadrosh E.A."/>
            <person name="Kyrpides N.C."/>
            <person name="Woyke T."/>
        </authorList>
    </citation>
    <scope>NUCLEOTIDE SEQUENCE</scope>
    <source>
        <strain evidence="2">GVMAG-M-3300020192-26</strain>
    </source>
</reference>
<evidence type="ECO:0000256" key="1">
    <source>
        <dbReference type="SAM" id="MobiDB-lite"/>
    </source>
</evidence>
<organism evidence="2">
    <name type="scientific">viral metagenome</name>
    <dbReference type="NCBI Taxonomy" id="1070528"/>
    <lineage>
        <taxon>unclassified sequences</taxon>
        <taxon>metagenomes</taxon>
        <taxon>organismal metagenomes</taxon>
    </lineage>
</organism>
<dbReference type="AlphaFoldDB" id="A0A6C0C915"/>